<feature type="region of interest" description="Disordered" evidence="1">
    <location>
        <begin position="185"/>
        <end position="213"/>
    </location>
</feature>
<reference evidence="2 3" key="1">
    <citation type="submission" date="2007-04" db="EMBL/GenBank/DDBJ databases">
        <title>Complete genome sequence of Burkholderia multivorans ATCC 17616.</title>
        <authorList>
            <person name="Ohtsubo Y."/>
            <person name="Yamashita A."/>
            <person name="Kurokawa K."/>
            <person name="Takami H."/>
            <person name="Yuhara S."/>
            <person name="Nishiyama E."/>
            <person name="Endo R."/>
            <person name="Miyazaki R."/>
            <person name="Ono A."/>
            <person name="Yano K."/>
            <person name="Ito M."/>
            <person name="Sota M."/>
            <person name="Yuji N."/>
            <person name="Hattori M."/>
            <person name="Tsuda M."/>
        </authorList>
    </citation>
    <scope>NUCLEOTIDE SEQUENCE [LARGE SCALE GENOMIC DNA]</scope>
    <source>
        <strain evidence="3">ATCC 17616 / 249</strain>
    </source>
</reference>
<keyword evidence="2" id="KW-0378">Hydrolase</keyword>
<dbReference type="RefSeq" id="WP_012216462.1">
    <property type="nucleotide sequence ID" value="NC_010086.1"/>
</dbReference>
<dbReference type="GO" id="GO:0008233">
    <property type="term" value="F:peptidase activity"/>
    <property type="evidence" value="ECO:0007669"/>
    <property type="project" value="UniProtKB-KW"/>
</dbReference>
<keyword evidence="3" id="KW-1185">Reference proteome</keyword>
<dbReference type="HOGENOM" id="CLU_074758_0_0_4"/>
<dbReference type="GO" id="GO:0006508">
    <property type="term" value="P:proteolysis"/>
    <property type="evidence" value="ECO:0007669"/>
    <property type="project" value="UniProtKB-KW"/>
</dbReference>
<dbReference type="AlphaFoldDB" id="A0A0H3KNL4"/>
<dbReference type="STRING" id="395019.BMULJ_04975"/>
<keyword evidence="2" id="KW-0645">Protease</keyword>
<dbReference type="KEGG" id="bmu:Bmul_3542"/>
<evidence type="ECO:0000256" key="1">
    <source>
        <dbReference type="SAM" id="MobiDB-lite"/>
    </source>
</evidence>
<gene>
    <name evidence="2" type="ordered locus">BMULJ_04975</name>
</gene>
<organism evidence="2 3">
    <name type="scientific">Burkholderia multivorans (strain ATCC 17616 / 249)</name>
    <dbReference type="NCBI Taxonomy" id="395019"/>
    <lineage>
        <taxon>Bacteria</taxon>
        <taxon>Pseudomonadati</taxon>
        <taxon>Pseudomonadota</taxon>
        <taxon>Betaproteobacteria</taxon>
        <taxon>Burkholderiales</taxon>
        <taxon>Burkholderiaceae</taxon>
        <taxon>Burkholderia</taxon>
        <taxon>Burkholderia cepacia complex</taxon>
    </lineage>
</organism>
<dbReference type="Proteomes" id="UP000008815">
    <property type="component" value="Chromosome 2"/>
</dbReference>
<protein>
    <submittedName>
        <fullName evidence="2">Probable predicted ATP-dependent serine protease</fullName>
    </submittedName>
</protein>
<feature type="compositionally biased region" description="Polar residues" evidence="1">
    <location>
        <begin position="204"/>
        <end position="213"/>
    </location>
</feature>
<evidence type="ECO:0000313" key="2">
    <source>
        <dbReference type="EMBL" id="BAG46821.1"/>
    </source>
</evidence>
<proteinExistence type="predicted"/>
<dbReference type="KEGG" id="bmj:BMULJ_04975"/>
<sequence length="291" mass="30969">MRILPNRTLHARDTLRGVTHARAAGRRNVVCRCRQCGFVAFHPLQRCPACGRESWPFEPLHARANANANANAGANAYEAVEAAPSCRVERWAARIAAALRAAAFRRPRASTAPLLSILTLVLLVGGYVLSDRMCKADPACRAPDARNTGARATHVLAQASDDATAAAEPALPVLPVPVYPFHTGDATQLASDPRRGARSIDAGVQSSPPATAQVAQTVAPNRASGGMRACTSRSASGCARTAPPSVRTAVWHGGRDSAHRARAVRRVSTHVRHVRRAAATEEQMALLYRGH</sequence>
<name>A0A0H3KNL4_BURM1</name>
<evidence type="ECO:0000313" key="3">
    <source>
        <dbReference type="Proteomes" id="UP000008815"/>
    </source>
</evidence>
<accession>A0A0H3KNL4</accession>
<dbReference type="EMBL" id="AP009386">
    <property type="protein sequence ID" value="BAG46821.1"/>
    <property type="molecule type" value="Genomic_DNA"/>
</dbReference>